<name>A0A9W7D5I3_9STRA</name>
<sequence>MPVPRRPPTGKDASYMRANKRLVSEMRTAVAAKTIAGSGKKSIVQKKRDVDETWGPGDEDDAEDDRDEGGEYEDDGGDESEPSAEEEEDRQAKPKGIQHANLPSNMAPPLEKRN</sequence>
<reference evidence="2" key="1">
    <citation type="submission" date="2023-04" db="EMBL/GenBank/DDBJ databases">
        <title>Phytophthora fragariaefolia NBRC 109709.</title>
        <authorList>
            <person name="Ichikawa N."/>
            <person name="Sato H."/>
            <person name="Tonouchi N."/>
        </authorList>
    </citation>
    <scope>NUCLEOTIDE SEQUENCE</scope>
    <source>
        <strain evidence="2">NBRC 109709</strain>
    </source>
</reference>
<accession>A0A9W7D5I3</accession>
<keyword evidence="3" id="KW-1185">Reference proteome</keyword>
<gene>
    <name evidence="2" type="ORF">Pfra01_002528000</name>
</gene>
<dbReference type="OrthoDB" id="129196at2759"/>
<organism evidence="2 3">
    <name type="scientific">Phytophthora fragariaefolia</name>
    <dbReference type="NCBI Taxonomy" id="1490495"/>
    <lineage>
        <taxon>Eukaryota</taxon>
        <taxon>Sar</taxon>
        <taxon>Stramenopiles</taxon>
        <taxon>Oomycota</taxon>
        <taxon>Peronosporomycetes</taxon>
        <taxon>Peronosporales</taxon>
        <taxon>Peronosporaceae</taxon>
        <taxon>Phytophthora</taxon>
    </lineage>
</organism>
<dbReference type="Proteomes" id="UP001165121">
    <property type="component" value="Unassembled WGS sequence"/>
</dbReference>
<dbReference type="AlphaFoldDB" id="A0A9W7D5I3"/>
<evidence type="ECO:0000313" key="2">
    <source>
        <dbReference type="EMBL" id="GMF58691.1"/>
    </source>
</evidence>
<feature type="compositionally biased region" description="Acidic residues" evidence="1">
    <location>
        <begin position="57"/>
        <end position="89"/>
    </location>
</feature>
<dbReference type="EMBL" id="BSXT01004712">
    <property type="protein sequence ID" value="GMF58691.1"/>
    <property type="molecule type" value="Genomic_DNA"/>
</dbReference>
<protein>
    <submittedName>
        <fullName evidence="2">Unnamed protein product</fullName>
    </submittedName>
</protein>
<evidence type="ECO:0000256" key="1">
    <source>
        <dbReference type="SAM" id="MobiDB-lite"/>
    </source>
</evidence>
<comment type="caution">
    <text evidence="2">The sequence shown here is derived from an EMBL/GenBank/DDBJ whole genome shotgun (WGS) entry which is preliminary data.</text>
</comment>
<evidence type="ECO:0000313" key="3">
    <source>
        <dbReference type="Proteomes" id="UP001165121"/>
    </source>
</evidence>
<feature type="region of interest" description="Disordered" evidence="1">
    <location>
        <begin position="36"/>
        <end position="114"/>
    </location>
</feature>
<proteinExistence type="predicted"/>